<dbReference type="KEGG" id="clec:106670912"/>
<reference evidence="17" key="1">
    <citation type="submission" date="2022-01" db="UniProtKB">
        <authorList>
            <consortium name="EnsemblMetazoa"/>
        </authorList>
    </citation>
    <scope>IDENTIFICATION</scope>
</reference>
<keyword evidence="16" id="KW-1133">Transmembrane helix</keyword>
<comment type="subcellular location">
    <subcellularLocation>
        <location evidence="4">Endoplasmic reticulum membrane</location>
        <topology evidence="4">Peripheral membrane protein</topology>
    </subcellularLocation>
    <subcellularLocation>
        <location evidence="3">Microsome membrane</location>
        <topology evidence="3">Peripheral membrane protein</topology>
    </subcellularLocation>
</comment>
<keyword evidence="18" id="KW-1185">Reference proteome</keyword>
<comment type="function">
    <text evidence="2">May be involved in the metabolism of insect hormones and in the breakdown of synthetic insecticides.</text>
</comment>
<dbReference type="GO" id="GO:0004497">
    <property type="term" value="F:monooxygenase activity"/>
    <property type="evidence" value="ECO:0007669"/>
    <property type="project" value="UniProtKB-KW"/>
</dbReference>
<evidence type="ECO:0000313" key="17">
    <source>
        <dbReference type="EnsemblMetazoa" id="XP_024083474.1"/>
    </source>
</evidence>
<evidence type="ECO:0008006" key="19">
    <source>
        <dbReference type="Google" id="ProtNLM"/>
    </source>
</evidence>
<keyword evidence="6 14" id="KW-0349">Heme</keyword>
<evidence type="ECO:0000313" key="18">
    <source>
        <dbReference type="Proteomes" id="UP000494040"/>
    </source>
</evidence>
<evidence type="ECO:0000256" key="4">
    <source>
        <dbReference type="ARBA" id="ARBA00004406"/>
    </source>
</evidence>
<dbReference type="InterPro" id="IPR001128">
    <property type="entry name" value="Cyt_P450"/>
</dbReference>
<dbReference type="Proteomes" id="UP000494040">
    <property type="component" value="Unassembled WGS sequence"/>
</dbReference>
<keyword evidence="9" id="KW-0492">Microsome</keyword>
<dbReference type="RefSeq" id="XP_024083474.1">
    <property type="nucleotide sequence ID" value="XM_024227706.1"/>
</dbReference>
<evidence type="ECO:0000256" key="5">
    <source>
        <dbReference type="ARBA" id="ARBA00010617"/>
    </source>
</evidence>
<dbReference type="PRINTS" id="PR00465">
    <property type="entry name" value="EP450IV"/>
</dbReference>
<dbReference type="InterPro" id="IPR017972">
    <property type="entry name" value="Cyt_P450_CS"/>
</dbReference>
<evidence type="ECO:0000256" key="3">
    <source>
        <dbReference type="ARBA" id="ARBA00004174"/>
    </source>
</evidence>
<dbReference type="OrthoDB" id="2789670at2759"/>
<evidence type="ECO:0000256" key="9">
    <source>
        <dbReference type="ARBA" id="ARBA00022848"/>
    </source>
</evidence>
<dbReference type="GO" id="GO:0020037">
    <property type="term" value="F:heme binding"/>
    <property type="evidence" value="ECO:0007669"/>
    <property type="project" value="InterPro"/>
</dbReference>
<dbReference type="InterPro" id="IPR036396">
    <property type="entry name" value="Cyt_P450_sf"/>
</dbReference>
<dbReference type="RefSeq" id="XP_024083473.1">
    <property type="nucleotide sequence ID" value="XM_024227705.1"/>
</dbReference>
<organism evidence="17 18">
    <name type="scientific">Cimex lectularius</name>
    <name type="common">Bed bug</name>
    <name type="synonym">Acanthia lectularia</name>
    <dbReference type="NCBI Taxonomy" id="79782"/>
    <lineage>
        <taxon>Eukaryota</taxon>
        <taxon>Metazoa</taxon>
        <taxon>Ecdysozoa</taxon>
        <taxon>Arthropoda</taxon>
        <taxon>Hexapoda</taxon>
        <taxon>Insecta</taxon>
        <taxon>Pterygota</taxon>
        <taxon>Neoptera</taxon>
        <taxon>Paraneoptera</taxon>
        <taxon>Hemiptera</taxon>
        <taxon>Heteroptera</taxon>
        <taxon>Panheteroptera</taxon>
        <taxon>Cimicomorpha</taxon>
        <taxon>Cimicidae</taxon>
        <taxon>Cimex</taxon>
    </lineage>
</organism>
<keyword evidence="8" id="KW-0256">Endoplasmic reticulum</keyword>
<keyword evidence="11 14" id="KW-0408">Iron</keyword>
<keyword evidence="12 15" id="KW-0503">Monooxygenase</keyword>
<evidence type="ECO:0000256" key="2">
    <source>
        <dbReference type="ARBA" id="ARBA00003690"/>
    </source>
</evidence>
<keyword evidence="10 15" id="KW-0560">Oxidoreductase</keyword>
<dbReference type="OMA" id="ANECIQD"/>
<dbReference type="Pfam" id="PF00067">
    <property type="entry name" value="p450"/>
    <property type="match status" value="1"/>
</dbReference>
<dbReference type="GO" id="GO:0016705">
    <property type="term" value="F:oxidoreductase activity, acting on paired donors, with incorporation or reduction of molecular oxygen"/>
    <property type="evidence" value="ECO:0007669"/>
    <property type="project" value="InterPro"/>
</dbReference>
<keyword evidence="13 16" id="KW-0472">Membrane</keyword>
<dbReference type="PANTHER" id="PTHR24292:SF104">
    <property type="entry name" value="CYTOCHROME P450 308A1-RELATED"/>
    <property type="match status" value="1"/>
</dbReference>
<name>A0A8I6SM27_CIMLE</name>
<keyword evidence="16" id="KW-0812">Transmembrane</keyword>
<dbReference type="GO" id="GO:0005789">
    <property type="term" value="C:endoplasmic reticulum membrane"/>
    <property type="evidence" value="ECO:0007669"/>
    <property type="project" value="UniProtKB-SubCell"/>
</dbReference>
<dbReference type="AlphaFoldDB" id="A0A8I6SM27"/>
<dbReference type="CDD" id="cd11056">
    <property type="entry name" value="CYP6-like"/>
    <property type="match status" value="1"/>
</dbReference>
<evidence type="ECO:0000256" key="10">
    <source>
        <dbReference type="ARBA" id="ARBA00023002"/>
    </source>
</evidence>
<dbReference type="PROSITE" id="PS00086">
    <property type="entry name" value="CYTOCHROME_P450"/>
    <property type="match status" value="1"/>
</dbReference>
<evidence type="ECO:0000256" key="8">
    <source>
        <dbReference type="ARBA" id="ARBA00022824"/>
    </source>
</evidence>
<evidence type="ECO:0000256" key="6">
    <source>
        <dbReference type="ARBA" id="ARBA00022617"/>
    </source>
</evidence>
<proteinExistence type="inferred from homology"/>
<dbReference type="PRINTS" id="PR00385">
    <property type="entry name" value="P450"/>
</dbReference>
<comment type="similarity">
    <text evidence="5 15">Belongs to the cytochrome P450 family.</text>
</comment>
<evidence type="ECO:0000256" key="16">
    <source>
        <dbReference type="SAM" id="Phobius"/>
    </source>
</evidence>
<protein>
    <recommendedName>
        <fullName evidence="19">Cytochrome P450</fullName>
    </recommendedName>
</protein>
<dbReference type="GO" id="GO:0005506">
    <property type="term" value="F:iron ion binding"/>
    <property type="evidence" value="ECO:0007669"/>
    <property type="project" value="InterPro"/>
</dbReference>
<dbReference type="Gene3D" id="1.10.630.10">
    <property type="entry name" value="Cytochrome P450"/>
    <property type="match status" value="1"/>
</dbReference>
<dbReference type="InterPro" id="IPR050476">
    <property type="entry name" value="Insect_CytP450_Detox"/>
</dbReference>
<evidence type="ECO:0000256" key="12">
    <source>
        <dbReference type="ARBA" id="ARBA00023033"/>
    </source>
</evidence>
<evidence type="ECO:0000256" key="1">
    <source>
        <dbReference type="ARBA" id="ARBA00001971"/>
    </source>
</evidence>
<evidence type="ECO:0000256" key="14">
    <source>
        <dbReference type="PIRSR" id="PIRSR602403-1"/>
    </source>
</evidence>
<dbReference type="EnsemblMetazoa" id="XM_024227705.1">
    <property type="protein sequence ID" value="XP_024083473.1"/>
    <property type="gene ID" value="LOC106670912"/>
</dbReference>
<dbReference type="SUPFAM" id="SSF48264">
    <property type="entry name" value="Cytochrome P450"/>
    <property type="match status" value="1"/>
</dbReference>
<dbReference type="GeneID" id="106670912"/>
<feature type="transmembrane region" description="Helical" evidence="16">
    <location>
        <begin position="6"/>
        <end position="23"/>
    </location>
</feature>
<dbReference type="PANTHER" id="PTHR24292">
    <property type="entry name" value="CYTOCHROME P450"/>
    <property type="match status" value="1"/>
</dbReference>
<evidence type="ECO:0000256" key="15">
    <source>
        <dbReference type="RuleBase" id="RU000461"/>
    </source>
</evidence>
<dbReference type="InterPro" id="IPR002403">
    <property type="entry name" value="Cyt_P450_E_grp-IV"/>
</dbReference>
<dbReference type="EnsemblMetazoa" id="XM_024227706.1">
    <property type="protein sequence ID" value="XP_024083474.1"/>
    <property type="gene ID" value="LOC106670912"/>
</dbReference>
<feature type="binding site" description="axial binding residue" evidence="14">
    <location>
        <position position="439"/>
    </location>
    <ligand>
        <name>heme</name>
        <dbReference type="ChEBI" id="CHEBI:30413"/>
    </ligand>
    <ligandPart>
        <name>Fe</name>
        <dbReference type="ChEBI" id="CHEBI:18248"/>
    </ligandPart>
</feature>
<evidence type="ECO:0000256" key="7">
    <source>
        <dbReference type="ARBA" id="ARBA00022723"/>
    </source>
</evidence>
<evidence type="ECO:0000256" key="13">
    <source>
        <dbReference type="ARBA" id="ARBA00023136"/>
    </source>
</evidence>
<accession>A0A8I6SM27</accession>
<evidence type="ECO:0000256" key="11">
    <source>
        <dbReference type="ARBA" id="ARBA00023004"/>
    </source>
</evidence>
<keyword evidence="7 14" id="KW-0479">Metal-binding</keyword>
<comment type="cofactor">
    <cofactor evidence="1 14">
        <name>heme</name>
        <dbReference type="ChEBI" id="CHEBI:30413"/>
    </cofactor>
</comment>
<sequence length="496" mass="57127">MDCFSTLLLILSLILVSFFFGTWNENYWLKRNIPFIQSEIFFGNIRDVVTMKKTIGQVYSCIYKKLDKKPLGGFFKLQQPIIMIKHPDLIKEVFVDKFEFFNSNDIQVRRDTNPILKMNPLLSSGATWRALKSVLTPLTEVKTLEGMFTIVKATSQNMVEYIDNNNILPIECKQLSSRYILNVIASCALGLESNVFKDADNKFSEMSSKIFKYDSRSNIALLLALYAPSLAKLFTYRIIPPRVSNYFISLISEKCRYRVKESVHRNDFLQHLININKESEASGEGTVYNYDKITAHCLTILINGYFMTVSPFYYCLFEIASKENVQADLRKELKTNNINDQFSLESLNKLIYLDMVLNETLRLHSPIQVITRRCTKDTVLNHDGLDYKIKAGTPVTIPICAIHTDPKLYFNPNDFIPERFKKENEGFTYLPFGKGPRKCPGAQFAKLILKVALVSIMLKFRIELRDPFMELKQDPKCSLLKSAKGDVLLKFKLDPL</sequence>